<dbReference type="CDD" id="cd09272">
    <property type="entry name" value="RNase_HI_RT_Ty1"/>
    <property type="match status" value="1"/>
</dbReference>
<feature type="domain" description="Reverse transcriptase Ty1/copia-type" evidence="1">
    <location>
        <begin position="1"/>
        <end position="136"/>
    </location>
</feature>
<evidence type="ECO:0000313" key="2">
    <source>
        <dbReference type="EMBL" id="GMF35686.1"/>
    </source>
</evidence>
<name>A0A9W6XBT1_9STRA</name>
<dbReference type="InterPro" id="IPR013103">
    <property type="entry name" value="RVT_2"/>
</dbReference>
<keyword evidence="3" id="KW-1185">Reference proteome</keyword>
<comment type="caution">
    <text evidence="2">The sequence shown here is derived from an EMBL/GenBank/DDBJ whole genome shotgun (WGS) entry which is preliminary data.</text>
</comment>
<evidence type="ECO:0000259" key="1">
    <source>
        <dbReference type="Pfam" id="PF07727"/>
    </source>
</evidence>
<protein>
    <submittedName>
        <fullName evidence="2">Unnamed protein product</fullName>
    </submittedName>
</protein>
<dbReference type="Proteomes" id="UP001165083">
    <property type="component" value="Unassembled WGS sequence"/>
</dbReference>
<reference evidence="2" key="1">
    <citation type="submission" date="2023-04" db="EMBL/GenBank/DDBJ databases">
        <title>Phytophthora lilii NBRC 32176.</title>
        <authorList>
            <person name="Ichikawa N."/>
            <person name="Sato H."/>
            <person name="Tonouchi N."/>
        </authorList>
    </citation>
    <scope>NUCLEOTIDE SEQUENCE</scope>
    <source>
        <strain evidence="2">NBRC 32176</strain>
    </source>
</reference>
<gene>
    <name evidence="2" type="ORF">Plil01_001514700</name>
</gene>
<sequence length="323" mass="37092">MEVKTAFLNGLLDEDIDMVQPDGYTDEERPDYVCHLKRSVYGLKQSPRLWNQTIDKFMLELGCKKCEADHCIYATWNDQDMIFVALYVDDLVLASNNDELLKSTKEALSARFDMTDLGHLNYFLGMEIEQESVCWKSYSDADWAGDVEIRRSTSGYAFMMNGGCISWRSKMQRTVALSSTEAEYMALTEATQEAICLKAFLCELCEMKSDKAVKIYEDNQGSIALAKNPEFYKRTKHIYIRYHFVREKVEDGQVVLQYCSTKGMKVDLMTKPITAVQFESLRSKLGIQAPSTPSRVSVLSRKRLVQLWYTSKPVTHDLHSRCL</sequence>
<evidence type="ECO:0000313" key="3">
    <source>
        <dbReference type="Proteomes" id="UP001165083"/>
    </source>
</evidence>
<dbReference type="PANTHER" id="PTHR11439:SF483">
    <property type="entry name" value="PEPTIDE SYNTHASE GLIP-LIKE, PUTATIVE (AFU_ORTHOLOGUE AFUA_3G12920)-RELATED"/>
    <property type="match status" value="1"/>
</dbReference>
<dbReference type="PANTHER" id="PTHR11439">
    <property type="entry name" value="GAG-POL-RELATED RETROTRANSPOSON"/>
    <property type="match status" value="1"/>
</dbReference>
<dbReference type="EMBL" id="BSXW01001306">
    <property type="protein sequence ID" value="GMF35686.1"/>
    <property type="molecule type" value="Genomic_DNA"/>
</dbReference>
<dbReference type="InterPro" id="IPR043502">
    <property type="entry name" value="DNA/RNA_pol_sf"/>
</dbReference>
<dbReference type="OrthoDB" id="123721at2759"/>
<proteinExistence type="predicted"/>
<dbReference type="Pfam" id="PF07727">
    <property type="entry name" value="RVT_2"/>
    <property type="match status" value="1"/>
</dbReference>
<dbReference type="SUPFAM" id="SSF56672">
    <property type="entry name" value="DNA/RNA polymerases"/>
    <property type="match status" value="1"/>
</dbReference>
<accession>A0A9W6XBT1</accession>
<organism evidence="2 3">
    <name type="scientific">Phytophthora lilii</name>
    <dbReference type="NCBI Taxonomy" id="2077276"/>
    <lineage>
        <taxon>Eukaryota</taxon>
        <taxon>Sar</taxon>
        <taxon>Stramenopiles</taxon>
        <taxon>Oomycota</taxon>
        <taxon>Peronosporomycetes</taxon>
        <taxon>Peronosporales</taxon>
        <taxon>Peronosporaceae</taxon>
        <taxon>Phytophthora</taxon>
    </lineage>
</organism>
<dbReference type="AlphaFoldDB" id="A0A9W6XBT1"/>